<keyword evidence="5" id="KW-1185">Reference proteome</keyword>
<dbReference type="PANTHER" id="PTHR24273">
    <property type="entry name" value="FI04643P-RELATED"/>
    <property type="match status" value="1"/>
</dbReference>
<dbReference type="PROSITE" id="PS50093">
    <property type="entry name" value="PKD"/>
    <property type="match status" value="1"/>
</dbReference>
<evidence type="ECO:0000313" key="5">
    <source>
        <dbReference type="Proteomes" id="UP001597374"/>
    </source>
</evidence>
<proteinExistence type="predicted"/>
<dbReference type="Pfam" id="PF18962">
    <property type="entry name" value="Por_Secre_tail"/>
    <property type="match status" value="1"/>
</dbReference>
<feature type="domain" description="PKD" evidence="2">
    <location>
        <begin position="580"/>
        <end position="632"/>
    </location>
</feature>
<dbReference type="InterPro" id="IPR013783">
    <property type="entry name" value="Ig-like_fold"/>
</dbReference>
<dbReference type="InterPro" id="IPR022409">
    <property type="entry name" value="PKD/Chitinase_dom"/>
</dbReference>
<evidence type="ECO:0000256" key="1">
    <source>
        <dbReference type="ARBA" id="ARBA00022737"/>
    </source>
</evidence>
<dbReference type="Proteomes" id="UP001597374">
    <property type="component" value="Unassembled WGS sequence"/>
</dbReference>
<dbReference type="CDD" id="cd00146">
    <property type="entry name" value="PKD"/>
    <property type="match status" value="1"/>
</dbReference>
<dbReference type="InterPro" id="IPR003410">
    <property type="entry name" value="HYR_dom"/>
</dbReference>
<dbReference type="Pfam" id="PF00801">
    <property type="entry name" value="PKD"/>
    <property type="match status" value="1"/>
</dbReference>
<dbReference type="InterPro" id="IPR026444">
    <property type="entry name" value="Secre_tail"/>
</dbReference>
<evidence type="ECO:0000313" key="4">
    <source>
        <dbReference type="EMBL" id="MFD2245001.1"/>
    </source>
</evidence>
<sequence>MGTPTTADNCSVASVTNNAPATYPLGTTEVIWTVTDGAGLTATATQVVTVVDETAPVAPTIAAATGECFVTVTEVPTAEDYCGGTITGTTQDPLTYTQQGEYQITWSFNDGNGNTSTAVQQVIVDDVTAPVIAAAEPVTASADPGQCGTTLEITTPEVTDNCAANPATRTRSDGAALDAQYPVGTTTITWNATDANGNQAVAVTQTVTVTDTQAPTITAPAAVEVSADASCQASNVALGTPTTADNCSVASVTNNAPSTFQLGETTVTWTVTDAAGLTATATQVVTVVDETAPVLTAADDQEVTVGAECTVTIPDVRGTAADNCSAVTITQSPAAGTAVAATDGEAITVLVTATDAAGNTATDEVVLTAQDLTAPVLTAAADQTSGTDNATCSARIAIPDATFSDNCAGSQLSWIMTGATTDNGKGQVGTYTFNQGVTTITYTATDAAGNTATDQLLVTVADDDAPVVTVPANIVVQTDRDKCGAVVSYAVSATDNCSTVTPEMTAGLASGATFPVGTTTVTYKATDEAGNTTTQSFTVTVENAAPSNLVISGPTSPVQLGSDVTLTATFDDENIATAVWDWGNGSTTTQPISGSPISATYKYSLPGVYSVGLMITDRCGQSTTTMFNYVVVYDPNGGFVTGGGWIDSPPGAYVANPALVGKANFGFNAKYKKGSNEVDGNTEFQFKAGDLHFKSSAHDAMSLVVTGYKAIYKGVGSINGRDDYAFMVSVVDGNLKEQAEADRFRIKIWDRRSGAMVYDNQLGAADNADATTSIGGGSIVIHESKSVSTGPSVKKLDAESVSEPVVSNFDNYPNPFSGRTTIRFSFETEQKYALEVYDLKGALIRKVDVGVAEAGRVYEFDLEGQNMAEGIYFARLTSNAGVKTIKLLLKK</sequence>
<evidence type="ECO:0000259" key="3">
    <source>
        <dbReference type="PROSITE" id="PS50825"/>
    </source>
</evidence>
<feature type="domain" description="HYR" evidence="3">
    <location>
        <begin position="210"/>
        <end position="289"/>
    </location>
</feature>
<organism evidence="4 5">
    <name type="scientific">Pontibacter ruber</name>
    <dbReference type="NCBI Taxonomy" id="1343895"/>
    <lineage>
        <taxon>Bacteria</taxon>
        <taxon>Pseudomonadati</taxon>
        <taxon>Bacteroidota</taxon>
        <taxon>Cytophagia</taxon>
        <taxon>Cytophagales</taxon>
        <taxon>Hymenobacteraceae</taxon>
        <taxon>Pontibacter</taxon>
    </lineage>
</organism>
<dbReference type="Pfam" id="PF02494">
    <property type="entry name" value="HYR"/>
    <property type="match status" value="3"/>
</dbReference>
<accession>A0ABW5CRK6</accession>
<dbReference type="PROSITE" id="PS50825">
    <property type="entry name" value="HYR"/>
    <property type="match status" value="2"/>
</dbReference>
<dbReference type="PANTHER" id="PTHR24273:SF32">
    <property type="entry name" value="HYALIN"/>
    <property type="match status" value="1"/>
</dbReference>
<dbReference type="InterPro" id="IPR000601">
    <property type="entry name" value="PKD_dom"/>
</dbReference>
<dbReference type="NCBIfam" id="TIGR04183">
    <property type="entry name" value="Por_Secre_tail"/>
    <property type="match status" value="1"/>
</dbReference>
<dbReference type="EMBL" id="JBHUIM010000001">
    <property type="protein sequence ID" value="MFD2245001.1"/>
    <property type="molecule type" value="Genomic_DNA"/>
</dbReference>
<dbReference type="RefSeq" id="WP_250429627.1">
    <property type="nucleotide sequence ID" value="NZ_JALPRR010000002.1"/>
</dbReference>
<dbReference type="InterPro" id="IPR035986">
    <property type="entry name" value="PKD_dom_sf"/>
</dbReference>
<name>A0ABW5CRK6_9BACT</name>
<dbReference type="SMART" id="SM00089">
    <property type="entry name" value="PKD"/>
    <property type="match status" value="2"/>
</dbReference>
<gene>
    <name evidence="4" type="ORF">ACFSKP_01970</name>
</gene>
<feature type="domain" description="HYR" evidence="3">
    <location>
        <begin position="461"/>
        <end position="543"/>
    </location>
</feature>
<dbReference type="SUPFAM" id="SSF49299">
    <property type="entry name" value="PKD domain"/>
    <property type="match status" value="1"/>
</dbReference>
<keyword evidence="1" id="KW-0677">Repeat</keyword>
<reference evidence="5" key="1">
    <citation type="journal article" date="2019" name="Int. J. Syst. Evol. Microbiol.">
        <title>The Global Catalogue of Microorganisms (GCM) 10K type strain sequencing project: providing services to taxonomists for standard genome sequencing and annotation.</title>
        <authorList>
            <consortium name="The Broad Institute Genomics Platform"/>
            <consortium name="The Broad Institute Genome Sequencing Center for Infectious Disease"/>
            <person name="Wu L."/>
            <person name="Ma J."/>
        </authorList>
    </citation>
    <scope>NUCLEOTIDE SEQUENCE [LARGE SCALE GENOMIC DNA]</scope>
    <source>
        <strain evidence="5">CGMCC 4.1782</strain>
    </source>
</reference>
<evidence type="ECO:0000259" key="2">
    <source>
        <dbReference type="PROSITE" id="PS50093"/>
    </source>
</evidence>
<dbReference type="Gene3D" id="2.60.40.10">
    <property type="entry name" value="Immunoglobulins"/>
    <property type="match status" value="5"/>
</dbReference>
<comment type="caution">
    <text evidence="4">The sequence shown here is derived from an EMBL/GenBank/DDBJ whole genome shotgun (WGS) entry which is preliminary data.</text>
</comment>
<protein>
    <submittedName>
        <fullName evidence="4">HYR domain-containing protein</fullName>
    </submittedName>
</protein>